<name>A0AA41SCS5_PAPNU</name>
<feature type="domain" description="Tubby C-terminal" evidence="2">
    <location>
        <begin position="90"/>
        <end position="192"/>
    </location>
</feature>
<feature type="non-terminal residue" evidence="3">
    <location>
        <position position="1"/>
    </location>
</feature>
<dbReference type="InterPro" id="IPR025659">
    <property type="entry name" value="Tubby-like_C"/>
</dbReference>
<organism evidence="3 4">
    <name type="scientific">Papaver nudicaule</name>
    <name type="common">Iceland poppy</name>
    <dbReference type="NCBI Taxonomy" id="74823"/>
    <lineage>
        <taxon>Eukaryota</taxon>
        <taxon>Viridiplantae</taxon>
        <taxon>Streptophyta</taxon>
        <taxon>Embryophyta</taxon>
        <taxon>Tracheophyta</taxon>
        <taxon>Spermatophyta</taxon>
        <taxon>Magnoliopsida</taxon>
        <taxon>Ranunculales</taxon>
        <taxon>Papaveraceae</taxon>
        <taxon>Papaveroideae</taxon>
        <taxon>Papaver</taxon>
    </lineage>
</organism>
<comment type="caution">
    <text evidence="3">The sequence shown here is derived from an EMBL/GenBank/DDBJ whole genome shotgun (WGS) entry which is preliminary data.</text>
</comment>
<dbReference type="PANTHER" id="PTHR16517">
    <property type="entry name" value="TUBBY-RELATED"/>
    <property type="match status" value="1"/>
</dbReference>
<dbReference type="InterPro" id="IPR000007">
    <property type="entry name" value="Tubby_C"/>
</dbReference>
<evidence type="ECO:0000313" key="4">
    <source>
        <dbReference type="Proteomes" id="UP001177140"/>
    </source>
</evidence>
<dbReference type="SUPFAM" id="SSF54518">
    <property type="entry name" value="Tubby C-terminal domain-like"/>
    <property type="match status" value="1"/>
</dbReference>
<comment type="similarity">
    <text evidence="1">Belongs to the TUB family.</text>
</comment>
<dbReference type="Gene3D" id="3.20.90.10">
    <property type="entry name" value="Tubby Protein, Chain A"/>
    <property type="match status" value="1"/>
</dbReference>
<dbReference type="AlphaFoldDB" id="A0AA41SCS5"/>
<reference evidence="3" key="1">
    <citation type="submission" date="2022-03" db="EMBL/GenBank/DDBJ databases">
        <title>A functionally conserved STORR gene fusion in Papaver species that diverged 16.8 million years ago.</title>
        <authorList>
            <person name="Catania T."/>
        </authorList>
    </citation>
    <scope>NUCLEOTIDE SEQUENCE</scope>
    <source>
        <strain evidence="3">S-191538</strain>
    </source>
</reference>
<protein>
    <recommendedName>
        <fullName evidence="2">Tubby C-terminal domain-containing protein</fullName>
    </recommendedName>
</protein>
<dbReference type="Pfam" id="PF01167">
    <property type="entry name" value="Tub"/>
    <property type="match status" value="1"/>
</dbReference>
<dbReference type="Proteomes" id="UP001177140">
    <property type="component" value="Unassembled WGS sequence"/>
</dbReference>
<proteinExistence type="inferred from homology"/>
<sequence>MVGSVGAELEVSPSIVEMNGKADMNGKVEPLPEEIVPIVLAEDGVKDEKKVVREIVLGRNVHTMSHAVTEPEDDDEITGLLFGFRSLLCRHLPQDIGICTCVIVKETTPLEGFSGGSFYSLYTNEGQGRQDRKLAIAHHRRRNGKTEFCIAQNAKGLLCRSDDSFLGNVNADFMGSKYQIWDKGNPLDSLKQQSKLLLAVV</sequence>
<accession>A0AA41SCS5</accession>
<dbReference type="EMBL" id="JAJJMA010146126">
    <property type="protein sequence ID" value="MCL7034501.1"/>
    <property type="molecule type" value="Genomic_DNA"/>
</dbReference>
<gene>
    <name evidence="3" type="ORF">MKW94_009812</name>
</gene>
<dbReference type="PANTHER" id="PTHR16517:SF131">
    <property type="entry name" value="TUBBY-LIKE PROTEIN 8"/>
    <property type="match status" value="1"/>
</dbReference>
<evidence type="ECO:0000256" key="1">
    <source>
        <dbReference type="ARBA" id="ARBA00007129"/>
    </source>
</evidence>
<evidence type="ECO:0000313" key="3">
    <source>
        <dbReference type="EMBL" id="MCL7034501.1"/>
    </source>
</evidence>
<evidence type="ECO:0000259" key="2">
    <source>
        <dbReference type="Pfam" id="PF01167"/>
    </source>
</evidence>
<keyword evidence="4" id="KW-1185">Reference proteome</keyword>